<comment type="caution">
    <text evidence="2">The sequence shown here is derived from an EMBL/GenBank/DDBJ whole genome shotgun (WGS) entry which is preliminary data.</text>
</comment>
<keyword evidence="3" id="KW-1185">Reference proteome</keyword>
<sequence>MSDNDKAFIGSIPDIYDAYLVPLIFEAAASDLARRVATGPCAAVLETAAGSGVVTRALAPLLAADAQYAVSDLNPPMLARAQARQPDDPRLGWHQADAQDLQFEDNSFDVVCCQFGVMFFPDKPRAYAEALRVLRPGGRFLFNVWDDIIDNEFADVVTQVATRLLPEAPPRFMARTPHGHGDADQLRRDLATAGFTQIDIETVAGTSTAPDASHPAIAYVQGTPLRGEIEPHGPDMLHKVTKAATAEIARRWGEGPVSAKIQGKVICAS</sequence>
<reference evidence="3" key="1">
    <citation type="submission" date="2023-05" db="EMBL/GenBank/DDBJ databases">
        <title>Sedimentitalea sp. nov. JM2-8.</title>
        <authorList>
            <person name="Huang J."/>
        </authorList>
    </citation>
    <scope>NUCLEOTIDE SEQUENCE [LARGE SCALE GENOMIC DNA]</scope>
    <source>
        <strain evidence="3">KHS03</strain>
    </source>
</reference>
<dbReference type="InterPro" id="IPR029063">
    <property type="entry name" value="SAM-dependent_MTases_sf"/>
</dbReference>
<dbReference type="PANTHER" id="PTHR43591">
    <property type="entry name" value="METHYLTRANSFERASE"/>
    <property type="match status" value="1"/>
</dbReference>
<dbReference type="Pfam" id="PF08241">
    <property type="entry name" value="Methyltransf_11"/>
    <property type="match status" value="1"/>
</dbReference>
<feature type="domain" description="Methyltransferase type 11" evidence="1">
    <location>
        <begin position="45"/>
        <end position="142"/>
    </location>
</feature>
<dbReference type="GO" id="GO:0008168">
    <property type="term" value="F:methyltransferase activity"/>
    <property type="evidence" value="ECO:0007669"/>
    <property type="project" value="UniProtKB-KW"/>
</dbReference>
<proteinExistence type="predicted"/>
<name>A0ABU3VCU7_9RHOB</name>
<evidence type="ECO:0000313" key="2">
    <source>
        <dbReference type="EMBL" id="MDU9003996.1"/>
    </source>
</evidence>
<protein>
    <submittedName>
        <fullName evidence="2">Class I SAM-dependent methyltransferase</fullName>
    </submittedName>
</protein>
<accession>A0ABU3VCU7</accession>
<evidence type="ECO:0000259" key="1">
    <source>
        <dbReference type="Pfam" id="PF08241"/>
    </source>
</evidence>
<dbReference type="RefSeq" id="WP_316775306.1">
    <property type="nucleotide sequence ID" value="NZ_JASMWN010000005.1"/>
</dbReference>
<dbReference type="InterPro" id="IPR013216">
    <property type="entry name" value="Methyltransf_11"/>
</dbReference>
<gene>
    <name evidence="2" type="ORF">QO231_09030</name>
</gene>
<dbReference type="EMBL" id="JASMWN010000005">
    <property type="protein sequence ID" value="MDU9003996.1"/>
    <property type="molecule type" value="Genomic_DNA"/>
</dbReference>
<keyword evidence="2" id="KW-0489">Methyltransferase</keyword>
<evidence type="ECO:0000313" key="3">
    <source>
        <dbReference type="Proteomes" id="UP001255416"/>
    </source>
</evidence>
<dbReference type="Proteomes" id="UP001255416">
    <property type="component" value="Unassembled WGS sequence"/>
</dbReference>
<dbReference type="GO" id="GO:0032259">
    <property type="term" value="P:methylation"/>
    <property type="evidence" value="ECO:0007669"/>
    <property type="project" value="UniProtKB-KW"/>
</dbReference>
<dbReference type="PANTHER" id="PTHR43591:SF24">
    <property type="entry name" value="2-METHOXY-6-POLYPRENYL-1,4-BENZOQUINOL METHYLASE, MITOCHONDRIAL"/>
    <property type="match status" value="1"/>
</dbReference>
<organism evidence="2 3">
    <name type="scientific">Sedimentitalea todarodis</name>
    <dbReference type="NCBI Taxonomy" id="1631240"/>
    <lineage>
        <taxon>Bacteria</taxon>
        <taxon>Pseudomonadati</taxon>
        <taxon>Pseudomonadota</taxon>
        <taxon>Alphaproteobacteria</taxon>
        <taxon>Rhodobacterales</taxon>
        <taxon>Paracoccaceae</taxon>
        <taxon>Sedimentitalea</taxon>
    </lineage>
</organism>
<dbReference type="Gene3D" id="3.40.50.150">
    <property type="entry name" value="Vaccinia Virus protein VP39"/>
    <property type="match status" value="1"/>
</dbReference>
<dbReference type="CDD" id="cd02440">
    <property type="entry name" value="AdoMet_MTases"/>
    <property type="match status" value="1"/>
</dbReference>
<dbReference type="SUPFAM" id="SSF53335">
    <property type="entry name" value="S-adenosyl-L-methionine-dependent methyltransferases"/>
    <property type="match status" value="1"/>
</dbReference>
<keyword evidence="2" id="KW-0808">Transferase</keyword>